<dbReference type="Pfam" id="PF13403">
    <property type="entry name" value="Hint_2"/>
    <property type="match status" value="1"/>
</dbReference>
<dbReference type="Proteomes" id="UP000323560">
    <property type="component" value="Chromosome"/>
</dbReference>
<dbReference type="KEGG" id="gti:FXF46_10545"/>
<proteinExistence type="predicted"/>
<evidence type="ECO:0000313" key="2">
    <source>
        <dbReference type="EMBL" id="QEH96688.1"/>
    </source>
</evidence>
<protein>
    <recommendedName>
        <fullName evidence="1">Hedgehog/Intein (Hint) domain-containing protein</fullName>
    </recommendedName>
</protein>
<gene>
    <name evidence="2" type="ORF">FXF46_10545</name>
</gene>
<reference evidence="2 3" key="1">
    <citation type="submission" date="2019-08" db="EMBL/GenBank/DDBJ databases">
        <title>Gluconobacter frateurii HD924 genome.</title>
        <authorList>
            <person name="Liu Y."/>
            <person name="Zhang P."/>
        </authorList>
    </citation>
    <scope>NUCLEOTIDE SEQUENCE [LARGE SCALE GENOMIC DNA]</scope>
    <source>
        <strain evidence="2 3">HD924</strain>
    </source>
</reference>
<dbReference type="InterPro" id="IPR028992">
    <property type="entry name" value="Hedgehog/Intein_dom"/>
</dbReference>
<dbReference type="InterPro" id="IPR012332">
    <property type="entry name" value="Autotransporter_pectin_lyase_C"/>
</dbReference>
<feature type="domain" description="Hedgehog/Intein (Hint)" evidence="1">
    <location>
        <begin position="268"/>
        <end position="407"/>
    </location>
</feature>
<dbReference type="SUPFAM" id="SSF51294">
    <property type="entry name" value="Hedgehog/intein (Hint) domain"/>
    <property type="match status" value="1"/>
</dbReference>
<dbReference type="EMBL" id="CP043043">
    <property type="protein sequence ID" value="QEH96688.1"/>
    <property type="molecule type" value="Genomic_DNA"/>
</dbReference>
<evidence type="ECO:0000313" key="3">
    <source>
        <dbReference type="Proteomes" id="UP000323560"/>
    </source>
</evidence>
<dbReference type="NCBIfam" id="TIGR04415">
    <property type="entry name" value="O_hepto_targRPT"/>
    <property type="match status" value="2"/>
</dbReference>
<evidence type="ECO:0000259" key="1">
    <source>
        <dbReference type="Pfam" id="PF13403"/>
    </source>
</evidence>
<sequence length="609" mass="64068">MFFNEFRLQPALFLAWRFESLRFLFPSNRIFMSQIVSSGQTVSGLTIRGQGNTLTVENGGTVRNVTVVAGGTVSENGEDHFLVVSSGGTFTVDSAGSSYNATVLSGGLQSITNGGRAYYVAVSSGGAQIVSSGGKLTHTQLNPGATLSALSGSVVDHAEVRSGASFYVASGAVADTTVVSSGTVLTLESGGTLNETILSSGGQIDLNGLDYSQGESASFVSSGGNYYLQVTSGADVVYSTRMQGDYSSNGVTLTRDTDGSTIAALGPVCFLGGGLIKTPAGEVVVENLRAGDDVVVVRDGVEQTESVNWVGSKTAQVSKGPHPDEAGYAVRIRAGAVSENIPHTDLLLTSEHCLYLDGAFIPVRMLVNGGSIAYATDISAYDYYHVETANHDVIVANGLMTESYLDTGNRNSFAQPGDVAALSTAAKSWEHDASAPLVTDRAVVEPIHARLARRSEALGLTVTSVVETTSLHDLHLETRSGMRIAPMRNVDGRVLFSLPDGVDVVRLMSRASRPCDVTGPYVDDRRSLGVLVGMIRLWDGQVMRKITENQIDGWYSADASGARWTNGNALLELGARSAAETGVLEIEVLAAGPYVKAQPARQTVRLLCA</sequence>
<accession>A0AAP9ESL6</accession>
<dbReference type="Gene3D" id="2.160.20.20">
    <property type="match status" value="1"/>
</dbReference>
<organism evidence="2 3">
    <name type="scientific">Gluconobacter thailandicus</name>
    <dbReference type="NCBI Taxonomy" id="257438"/>
    <lineage>
        <taxon>Bacteria</taxon>
        <taxon>Pseudomonadati</taxon>
        <taxon>Pseudomonadota</taxon>
        <taxon>Alphaproteobacteria</taxon>
        <taxon>Acetobacterales</taxon>
        <taxon>Acetobacteraceae</taxon>
        <taxon>Gluconobacter</taxon>
    </lineage>
</organism>
<dbReference type="InterPro" id="IPR030930">
    <property type="entry name" value="AIDA"/>
</dbReference>
<dbReference type="AlphaFoldDB" id="A0AAP9ESL6"/>
<name>A0AAP9ESL6_GLUTH</name>
<dbReference type="InterPro" id="IPR036844">
    <property type="entry name" value="Hint_dom_sf"/>
</dbReference>